<name>A0A840FCJ2_9SPHN</name>
<dbReference type="AlphaFoldDB" id="A0A840FCJ2"/>
<evidence type="ECO:0008006" key="4">
    <source>
        <dbReference type="Google" id="ProtNLM"/>
    </source>
</evidence>
<dbReference type="EMBL" id="JACIEV010000024">
    <property type="protein sequence ID" value="MBB4155750.1"/>
    <property type="molecule type" value="Genomic_DNA"/>
</dbReference>
<evidence type="ECO:0000256" key="1">
    <source>
        <dbReference type="SAM" id="Phobius"/>
    </source>
</evidence>
<sequence>MPLTKEERSHELGDSFRDKAAVLREKFINWTAVASGAAIAISFQLTAQSANKEAALRLLVPPLIAWLVAILAAAASLFAVFQENLFAGFSHHEQGRRERQHGRIDDLSAAVQPADNASEIARRSDLARAFHAKADRYHRLSRMWLYIAGAAQVVSAASFLSGLIIAMWLLSRADKMHEAFHPLGR</sequence>
<feature type="transmembrane region" description="Helical" evidence="1">
    <location>
        <begin position="143"/>
        <end position="170"/>
    </location>
</feature>
<evidence type="ECO:0000313" key="2">
    <source>
        <dbReference type="EMBL" id="MBB4155750.1"/>
    </source>
</evidence>
<keyword evidence="3" id="KW-1185">Reference proteome</keyword>
<organism evidence="2 3">
    <name type="scientific">Sphingomonas jinjuensis</name>
    <dbReference type="NCBI Taxonomy" id="535907"/>
    <lineage>
        <taxon>Bacteria</taxon>
        <taxon>Pseudomonadati</taxon>
        <taxon>Pseudomonadota</taxon>
        <taxon>Alphaproteobacteria</taxon>
        <taxon>Sphingomonadales</taxon>
        <taxon>Sphingomonadaceae</taxon>
        <taxon>Sphingomonas</taxon>
    </lineage>
</organism>
<feature type="transmembrane region" description="Helical" evidence="1">
    <location>
        <begin position="59"/>
        <end position="81"/>
    </location>
</feature>
<accession>A0A840FCJ2</accession>
<reference evidence="2 3" key="1">
    <citation type="submission" date="2020-08" db="EMBL/GenBank/DDBJ databases">
        <title>Genomic Encyclopedia of Type Strains, Phase IV (KMG-IV): sequencing the most valuable type-strain genomes for metagenomic binning, comparative biology and taxonomic classification.</title>
        <authorList>
            <person name="Goeker M."/>
        </authorList>
    </citation>
    <scope>NUCLEOTIDE SEQUENCE [LARGE SCALE GENOMIC DNA]</scope>
    <source>
        <strain evidence="2 3">YC6723</strain>
    </source>
</reference>
<comment type="caution">
    <text evidence="2">The sequence shown here is derived from an EMBL/GenBank/DDBJ whole genome shotgun (WGS) entry which is preliminary data.</text>
</comment>
<keyword evidence="1" id="KW-0472">Membrane</keyword>
<dbReference type="RefSeq" id="WP_183987509.1">
    <property type="nucleotide sequence ID" value="NZ_JACIEV010000024.1"/>
</dbReference>
<dbReference type="Proteomes" id="UP000529795">
    <property type="component" value="Unassembled WGS sequence"/>
</dbReference>
<feature type="transmembrane region" description="Helical" evidence="1">
    <location>
        <begin position="27"/>
        <end position="47"/>
    </location>
</feature>
<keyword evidence="1" id="KW-1133">Transmembrane helix</keyword>
<gene>
    <name evidence="2" type="ORF">GGQ80_003675</name>
</gene>
<proteinExistence type="predicted"/>
<protein>
    <recommendedName>
        <fullName evidence="4">SMODS and SLOG-associating 2TM effector domain-containing protein</fullName>
    </recommendedName>
</protein>
<evidence type="ECO:0000313" key="3">
    <source>
        <dbReference type="Proteomes" id="UP000529795"/>
    </source>
</evidence>
<keyword evidence="1" id="KW-0812">Transmembrane</keyword>